<keyword evidence="8 12" id="KW-0274">FAD</keyword>
<dbReference type="Gene3D" id="1.20.58.100">
    <property type="entry name" value="Fumarate reductase/succinate dehydrogenase flavoprotein-like, C-terminal domain"/>
    <property type="match status" value="1"/>
</dbReference>
<dbReference type="Proteomes" id="UP000472971">
    <property type="component" value="Unassembled WGS sequence"/>
</dbReference>
<dbReference type="Gene3D" id="3.90.700.10">
    <property type="entry name" value="Succinate dehydrogenase/fumarate reductase flavoprotein, catalytic domain"/>
    <property type="match status" value="1"/>
</dbReference>
<protein>
    <recommendedName>
        <fullName evidence="5 11">L-aspartate oxidase</fullName>
        <ecNumber evidence="4 11">1.4.3.16</ecNumber>
    </recommendedName>
</protein>
<keyword evidence="17" id="KW-1185">Reference proteome</keyword>
<feature type="domain" description="Fumarate reductase/succinate dehydrogenase flavoprotein-like C-terminal" evidence="14">
    <location>
        <begin position="418"/>
        <end position="513"/>
    </location>
</feature>
<keyword evidence="7 12" id="KW-0662">Pyridine nucleotide biosynthesis</keyword>
<dbReference type="UniPathway" id="UPA00253">
    <property type="reaction ID" value="UER00326"/>
</dbReference>
<evidence type="ECO:0000256" key="6">
    <source>
        <dbReference type="ARBA" id="ARBA00022630"/>
    </source>
</evidence>
<evidence type="ECO:0000256" key="3">
    <source>
        <dbReference type="ARBA" id="ARBA00008562"/>
    </source>
</evidence>
<dbReference type="InterPro" id="IPR036188">
    <property type="entry name" value="FAD/NAD-bd_sf"/>
</dbReference>
<name>A0A6B3W0Q9_9BACI</name>
<dbReference type="SUPFAM" id="SSF46977">
    <property type="entry name" value="Succinate dehydrogenase/fumarate reductase flavoprotein C-terminal domain"/>
    <property type="match status" value="1"/>
</dbReference>
<comment type="caution">
    <text evidence="16">The sequence shown here is derived from an EMBL/GenBank/DDBJ whole genome shotgun (WGS) entry which is preliminary data.</text>
</comment>
<dbReference type="InterPro" id="IPR037099">
    <property type="entry name" value="Fum_R/Succ_DH_flav-like_C_sf"/>
</dbReference>
<evidence type="ECO:0000259" key="13">
    <source>
        <dbReference type="Pfam" id="PF00890"/>
    </source>
</evidence>
<dbReference type="GO" id="GO:0034628">
    <property type="term" value="P:'de novo' NAD+ biosynthetic process from L-aspartate"/>
    <property type="evidence" value="ECO:0007669"/>
    <property type="project" value="TreeGrafter"/>
</dbReference>
<dbReference type="Pfam" id="PF02910">
    <property type="entry name" value="Succ_DH_flav_C"/>
    <property type="match status" value="1"/>
</dbReference>
<dbReference type="AlphaFoldDB" id="A0A6B3W0Q9"/>
<reference evidence="15 18" key="2">
    <citation type="submission" date="2020-07" db="EMBL/GenBank/DDBJ databases">
        <authorList>
            <person name="Feng H."/>
        </authorList>
    </citation>
    <scope>NUCLEOTIDE SEQUENCE [LARGE SCALE GENOMIC DNA]</scope>
    <source>
        <strain evidence="18">s-12</strain>
        <strain evidence="15">S-12</strain>
    </source>
</reference>
<evidence type="ECO:0000313" key="15">
    <source>
        <dbReference type="EMBL" id="MBA4537183.1"/>
    </source>
</evidence>
<feature type="domain" description="FAD-dependent oxidoreductase 2 FAD-binding" evidence="13">
    <location>
        <begin position="6"/>
        <end position="372"/>
    </location>
</feature>
<evidence type="ECO:0000256" key="7">
    <source>
        <dbReference type="ARBA" id="ARBA00022642"/>
    </source>
</evidence>
<dbReference type="SUPFAM" id="SSF51905">
    <property type="entry name" value="FAD/NAD(P)-binding domain"/>
    <property type="match status" value="1"/>
</dbReference>
<evidence type="ECO:0000256" key="12">
    <source>
        <dbReference type="RuleBase" id="RU362049"/>
    </source>
</evidence>
<evidence type="ECO:0000256" key="11">
    <source>
        <dbReference type="NCBIfam" id="TIGR00551"/>
    </source>
</evidence>
<comment type="pathway">
    <text evidence="2 12">Cofactor biosynthesis; NAD(+) biosynthesis; iminoaspartate from L-aspartate (oxidase route): step 1/1.</text>
</comment>
<dbReference type="EMBL" id="JAAIWN010000015">
    <property type="protein sequence ID" value="NEY81441.1"/>
    <property type="molecule type" value="Genomic_DNA"/>
</dbReference>
<dbReference type="InterPro" id="IPR005288">
    <property type="entry name" value="NadB"/>
</dbReference>
<reference evidence="16 17" key="1">
    <citation type="submission" date="2020-02" db="EMBL/GenBank/DDBJ databases">
        <title>Bacillus aquiflavi sp. nov., isolated from yellow water of strong flavor Chinese baijiu in Yibin region of China.</title>
        <authorList>
            <person name="Xie J."/>
        </authorList>
    </citation>
    <scope>NUCLEOTIDE SEQUENCE [LARGE SCALE GENOMIC DNA]</scope>
    <source>
        <strain evidence="16 17">3H-10</strain>
    </source>
</reference>
<evidence type="ECO:0000256" key="10">
    <source>
        <dbReference type="ARBA" id="ARBA00048305"/>
    </source>
</evidence>
<dbReference type="GO" id="GO:0008734">
    <property type="term" value="F:L-aspartate oxidase activity"/>
    <property type="evidence" value="ECO:0007669"/>
    <property type="project" value="UniProtKB-UniRule"/>
</dbReference>
<dbReference type="InterPro" id="IPR015939">
    <property type="entry name" value="Fum_Rdtase/Succ_DH_flav-like_C"/>
</dbReference>
<dbReference type="PRINTS" id="PR00368">
    <property type="entry name" value="FADPNR"/>
</dbReference>
<dbReference type="FunFam" id="3.90.700.10:FF:000002">
    <property type="entry name" value="L-aspartate oxidase"/>
    <property type="match status" value="1"/>
</dbReference>
<dbReference type="GO" id="GO:0005737">
    <property type="term" value="C:cytoplasm"/>
    <property type="evidence" value="ECO:0007669"/>
    <property type="project" value="UniProtKB-SubCell"/>
</dbReference>
<evidence type="ECO:0000313" key="17">
    <source>
        <dbReference type="Proteomes" id="UP000472971"/>
    </source>
</evidence>
<dbReference type="InterPro" id="IPR027477">
    <property type="entry name" value="Succ_DH/fumarate_Rdtase_cat_sf"/>
</dbReference>
<evidence type="ECO:0000256" key="1">
    <source>
        <dbReference type="ARBA" id="ARBA00001974"/>
    </source>
</evidence>
<evidence type="ECO:0000259" key="14">
    <source>
        <dbReference type="Pfam" id="PF02910"/>
    </source>
</evidence>
<dbReference type="EMBL" id="JACEIO010000017">
    <property type="protein sequence ID" value="MBA4537183.1"/>
    <property type="molecule type" value="Genomic_DNA"/>
</dbReference>
<comment type="similarity">
    <text evidence="3 12">Belongs to the FAD-dependent oxidoreductase 2 family. NadB subfamily.</text>
</comment>
<comment type="subcellular location">
    <subcellularLocation>
        <location evidence="12">Cytoplasm</location>
    </subcellularLocation>
</comment>
<evidence type="ECO:0000256" key="4">
    <source>
        <dbReference type="ARBA" id="ARBA00012173"/>
    </source>
</evidence>
<dbReference type="InterPro" id="IPR003953">
    <property type="entry name" value="FAD-dep_OxRdtase_2_FAD-bd"/>
</dbReference>
<evidence type="ECO:0000256" key="9">
    <source>
        <dbReference type="ARBA" id="ARBA00023002"/>
    </source>
</evidence>
<keyword evidence="9 12" id="KW-0560">Oxidoreductase</keyword>
<comment type="catalytic activity">
    <reaction evidence="10">
        <text>L-aspartate + O2 = iminosuccinate + H2O2</text>
        <dbReference type="Rhea" id="RHEA:25876"/>
        <dbReference type="ChEBI" id="CHEBI:15379"/>
        <dbReference type="ChEBI" id="CHEBI:16240"/>
        <dbReference type="ChEBI" id="CHEBI:29991"/>
        <dbReference type="ChEBI" id="CHEBI:77875"/>
        <dbReference type="EC" id="1.4.3.16"/>
    </reaction>
    <physiologicalReaction direction="left-to-right" evidence="10">
        <dbReference type="Rhea" id="RHEA:25877"/>
    </physiologicalReaction>
</comment>
<dbReference type="Pfam" id="PF00890">
    <property type="entry name" value="FAD_binding_2"/>
    <property type="match status" value="1"/>
</dbReference>
<accession>A0A6B3W0Q9</accession>
<dbReference type="PANTHER" id="PTHR42716:SF2">
    <property type="entry name" value="L-ASPARTATE OXIDASE, CHLOROPLASTIC"/>
    <property type="match status" value="1"/>
</dbReference>
<dbReference type="Gene3D" id="3.50.50.60">
    <property type="entry name" value="FAD/NAD(P)-binding domain"/>
    <property type="match status" value="1"/>
</dbReference>
<sequence length="531" mass="58723">MNHIKVLIIGSGIAALQLAKSLGRHIDVTIVTKSDFYDGNSCLAQGGVAAALSADDHPSKHYHDTMVAGRKVNNKKAVEFVTKEAPQLIEDLVRAGCEFDKDQAGSLELGLEGAHSEKRIVHSGGDETGKRIVHFIAKQLHDNVKIKEKMFAYELILTKQKDTCIGVKVKLANGKIQSLFADYIVIASGGSGQIYSRTSNAATATGDGLALAYIAGAELADLEFVQFHPTLLYTNGKAHGLISEAVRGEGATLITKSGYPIMQNVHPLKDLAPRHVVSQTIHEYIQKGEQVFLDIRNIKNFSLRFPTVYTLCQKAGVNISHGKIPVAPGCHFFMGGIKTDLYCRTNINRLFAVGEVACTGLHGSNRLASNSLLEGLAFGERLAKWLCKYGTSNKELNDAKNCSTINHAVLQKHVNINELKTRMMEMTGIVRKKHQLIEQKEWLESFGIEQLLDVNFDLLSVEETTSIFMLVNAWLVTTSALYRTETRGSHYRLDCPHENNEVWLNRQIVRQKKEIVKKGENNEFIEATVVT</sequence>
<evidence type="ECO:0000256" key="8">
    <source>
        <dbReference type="ARBA" id="ARBA00022827"/>
    </source>
</evidence>
<dbReference type="SUPFAM" id="SSF56425">
    <property type="entry name" value="Succinate dehydrogenase/fumarate reductase flavoprotein, catalytic domain"/>
    <property type="match status" value="1"/>
</dbReference>
<dbReference type="Proteomes" id="UP000570010">
    <property type="component" value="Unassembled WGS sequence"/>
</dbReference>
<evidence type="ECO:0000256" key="2">
    <source>
        <dbReference type="ARBA" id="ARBA00004950"/>
    </source>
</evidence>
<dbReference type="RefSeq" id="WP_163241833.1">
    <property type="nucleotide sequence ID" value="NZ_JAAIWN010000015.1"/>
</dbReference>
<dbReference type="PANTHER" id="PTHR42716">
    <property type="entry name" value="L-ASPARTATE OXIDASE"/>
    <property type="match status" value="1"/>
</dbReference>
<dbReference type="NCBIfam" id="NF005978">
    <property type="entry name" value="PRK08071.1"/>
    <property type="match status" value="1"/>
</dbReference>
<evidence type="ECO:0000256" key="5">
    <source>
        <dbReference type="ARBA" id="ARBA00021901"/>
    </source>
</evidence>
<proteinExistence type="inferred from homology"/>
<dbReference type="EC" id="1.4.3.16" evidence="4 11"/>
<evidence type="ECO:0000313" key="18">
    <source>
        <dbReference type="Proteomes" id="UP000570010"/>
    </source>
</evidence>
<dbReference type="GO" id="GO:0033765">
    <property type="term" value="F:steroid dehydrogenase activity, acting on the CH-CH group of donors"/>
    <property type="evidence" value="ECO:0007669"/>
    <property type="project" value="UniProtKB-ARBA"/>
</dbReference>
<comment type="function">
    <text evidence="12">Catalyzes the oxidation of L-aspartate to iminoaspartate.</text>
</comment>
<keyword evidence="6 12" id="KW-0285">Flavoprotein</keyword>
<organism evidence="16 17">
    <name type="scientific">Bacillus aquiflavi</name>
    <dbReference type="NCBI Taxonomy" id="2672567"/>
    <lineage>
        <taxon>Bacteria</taxon>
        <taxon>Bacillati</taxon>
        <taxon>Bacillota</taxon>
        <taxon>Bacilli</taxon>
        <taxon>Bacillales</taxon>
        <taxon>Bacillaceae</taxon>
        <taxon>Bacillus</taxon>
    </lineage>
</organism>
<gene>
    <name evidence="16" type="primary">nadB</name>
    <name evidence="16" type="ORF">G4D64_07900</name>
    <name evidence="15" type="ORF">H1Z61_08500</name>
</gene>
<dbReference type="NCBIfam" id="TIGR00551">
    <property type="entry name" value="nadB"/>
    <property type="match status" value="1"/>
</dbReference>
<evidence type="ECO:0000313" key="16">
    <source>
        <dbReference type="EMBL" id="NEY81441.1"/>
    </source>
</evidence>
<comment type="cofactor">
    <cofactor evidence="1 12">
        <name>FAD</name>
        <dbReference type="ChEBI" id="CHEBI:57692"/>
    </cofactor>
</comment>